<dbReference type="InterPro" id="IPR027157">
    <property type="entry name" value="NCBP2"/>
</dbReference>
<evidence type="ECO:0000259" key="4">
    <source>
        <dbReference type="PROSITE" id="PS50102"/>
    </source>
</evidence>
<evidence type="ECO:0000313" key="5">
    <source>
        <dbReference type="Ensembl" id="ENSAMEP00000042200.1"/>
    </source>
</evidence>
<comment type="function">
    <text evidence="3">Component of the cap-binding complex (CBC), which binds co-transcriptionally to the 5' cap of pre-mRNAs and is involved in various processes such as pre-mRNA splicing, translation regulation, nonsense-mediated mRNA decay, RNA-mediated gene silencing (RNAi) by microRNAs (miRNAs) and mRNA export. The CBC complex is involved in mRNA export from the nucleus, leading to the recruitment of the mRNA export machinery to the 5' end of mRNA and to mRNA export in a 5' to 3' direction through the nuclear pore. The CBC complex is also involved in mediating U snRNA and intronless mRNAs export from the nucleus. The CBC complex is essential for a pioneer round of mRNA translation, before steady state translation when the CBC complex is replaced by cytoplasmic cap-binding protein eIF4E. The pioneer round of mRNA translation mediated by the CBC complex plays a central role in nonsense-mediated mRNA decay (NMD), NMD only taking place in mRNAs bound to the CBC complex, but not on eIF4E-bound mRNAs. The CBC complex enhances NMD in mRNAs containing at least one exon-junction complex (EJC), promoting the interaction between upf1 and upf2. The CBC complex is also involved in 'failsafe' NMD, which is independent of the EJC complex, while it does not participate in Staufen-mediated mRNA decay (SMD). During cell proliferation, the CBC complex is also involved in microRNAs (miRNAs) biogenesis via its interaction with srrt/ars2, thereby being required for miRNA-mediated RNA interference. The CBC complex also acts as a negative regulator of parn, thereby acting as an inhibitor of mRNA deadenylation. In the CBC complex, ncbp2/cbp20 recognizes and binds capped RNAs (m7GpppG-capped RNA) but requires ncbp1/cbp80 to stabilize the movement of its N-terminal loop and lock the CBC into a high affinity cap-binding state with the cap structure. The conventional cap-binding complex with NCBP2 binds both small nuclear RNA (snRNA) and messenger (mRNA) and is involved in their export from the nucleus.</text>
</comment>
<dbReference type="InParanoid" id="A0A7N5KLQ3"/>
<proteinExistence type="inferred from homology"/>
<dbReference type="PANTHER" id="PTHR18847">
    <property type="entry name" value="20 KD NUCLEAR CAP BINDING PROTEIN"/>
    <property type="match status" value="1"/>
</dbReference>
<keyword evidence="2 3" id="KW-0694">RNA-binding</keyword>
<dbReference type="InterPro" id="IPR034148">
    <property type="entry name" value="NCBP2_RRM"/>
</dbReference>
<feature type="domain" description="RRM" evidence="4">
    <location>
        <begin position="33"/>
        <end position="111"/>
    </location>
</feature>
<keyword evidence="3" id="KW-0539">Nucleus</keyword>
<dbReference type="SUPFAM" id="SSF54928">
    <property type="entry name" value="RNA-binding domain, RBD"/>
    <property type="match status" value="1"/>
</dbReference>
<dbReference type="FunFam" id="3.30.70.330:FF:000128">
    <property type="entry name" value="Nuclear cap-binding protein subunit 2"/>
    <property type="match status" value="1"/>
</dbReference>
<evidence type="ECO:0000256" key="2">
    <source>
        <dbReference type="PROSITE-ProRule" id="PRU00176"/>
    </source>
</evidence>
<comment type="subunit">
    <text evidence="3">Component of the nuclear cap-binding complex (CBC), a heterodimer composed of ncbp1/cbp80 and ncbp2/cbp20 that interacts with m7GpppG-capped RNA.</text>
</comment>
<organism evidence="5 6">
    <name type="scientific">Ailuropoda melanoleuca</name>
    <name type="common">Giant panda</name>
    <dbReference type="NCBI Taxonomy" id="9646"/>
    <lineage>
        <taxon>Eukaryota</taxon>
        <taxon>Metazoa</taxon>
        <taxon>Chordata</taxon>
        <taxon>Craniata</taxon>
        <taxon>Vertebrata</taxon>
        <taxon>Euteleostomi</taxon>
        <taxon>Mammalia</taxon>
        <taxon>Eutheria</taxon>
        <taxon>Laurasiatheria</taxon>
        <taxon>Carnivora</taxon>
        <taxon>Caniformia</taxon>
        <taxon>Ursidae</taxon>
        <taxon>Ailuropoda</taxon>
    </lineage>
</organism>
<dbReference type="InterPro" id="IPR035979">
    <property type="entry name" value="RBD_domain_sf"/>
</dbReference>
<dbReference type="GO" id="GO:0005634">
    <property type="term" value="C:nucleus"/>
    <property type="evidence" value="ECO:0007669"/>
    <property type="project" value="UniProtKB-SubCell"/>
</dbReference>
<dbReference type="AlphaFoldDB" id="A0A7N5KLQ3"/>
<name>A0A7N5KLQ3_AILME</name>
<keyword evidence="3" id="KW-0507">mRNA processing</keyword>
<dbReference type="CDD" id="cd12240">
    <property type="entry name" value="RRM_NCBP2"/>
    <property type="match status" value="1"/>
</dbReference>
<dbReference type="Pfam" id="PF00076">
    <property type="entry name" value="RRM_1"/>
    <property type="match status" value="1"/>
</dbReference>
<accession>A0A7N5KLQ3</accession>
<dbReference type="PROSITE" id="PS50102">
    <property type="entry name" value="RRM"/>
    <property type="match status" value="1"/>
</dbReference>
<dbReference type="GeneTree" id="ENSGT00390000003197"/>
<dbReference type="GO" id="GO:0000339">
    <property type="term" value="F:RNA cap binding"/>
    <property type="evidence" value="ECO:0007669"/>
    <property type="project" value="InterPro"/>
</dbReference>
<evidence type="ECO:0000256" key="3">
    <source>
        <dbReference type="RuleBase" id="RU364036"/>
    </source>
</evidence>
<evidence type="ECO:0000313" key="6">
    <source>
        <dbReference type="Proteomes" id="UP000008912"/>
    </source>
</evidence>
<dbReference type="InterPro" id="IPR012677">
    <property type="entry name" value="Nucleotide-bd_a/b_plait_sf"/>
</dbReference>
<comment type="similarity">
    <text evidence="1 3">Belongs to the RRM NCBP2 family.</text>
</comment>
<dbReference type="Gene3D" id="3.30.70.330">
    <property type="match status" value="1"/>
</dbReference>
<reference evidence="5" key="2">
    <citation type="submission" date="2025-08" db="UniProtKB">
        <authorList>
            <consortium name="Ensembl"/>
        </authorList>
    </citation>
    <scope>IDENTIFICATION</scope>
</reference>
<dbReference type="GO" id="GO:0005846">
    <property type="term" value="C:nuclear cap binding complex"/>
    <property type="evidence" value="ECO:0007669"/>
    <property type="project" value="InterPro"/>
</dbReference>
<dbReference type="GO" id="GO:0045292">
    <property type="term" value="P:mRNA cis splicing, via spliceosome"/>
    <property type="evidence" value="ECO:0007669"/>
    <property type="project" value="InterPro"/>
</dbReference>
<dbReference type="InterPro" id="IPR000504">
    <property type="entry name" value="RRM_dom"/>
</dbReference>
<comment type="subcellular location">
    <subcellularLocation>
        <location evidence="3">Nucleus</location>
    </subcellularLocation>
</comment>
<dbReference type="Proteomes" id="UP000008912">
    <property type="component" value="Unassembled WGS sequence"/>
</dbReference>
<keyword evidence="6" id="KW-1185">Reference proteome</keyword>
<keyword evidence="3" id="KW-0508">mRNA splicing</keyword>
<dbReference type="SMART" id="SM00360">
    <property type="entry name" value="RRM"/>
    <property type="match status" value="1"/>
</dbReference>
<dbReference type="PANTHER" id="PTHR18847:SF4">
    <property type="entry name" value="NUCLEAR CAP-BINDING PROTEIN SUBUNIT 2"/>
    <property type="match status" value="1"/>
</dbReference>
<protein>
    <recommendedName>
        <fullName evidence="3">Nuclear cap-binding protein subunit 2</fullName>
    </recommendedName>
    <alternativeName>
        <fullName evidence="3">20 kDa nuclear cap-binding protein</fullName>
    </alternativeName>
</protein>
<dbReference type="Ensembl" id="ENSAMET00000048601.1">
    <property type="protein sequence ID" value="ENSAMEP00000042200.1"/>
    <property type="gene ID" value="ENSAMEG00000029206.1"/>
</dbReference>
<reference evidence="5 6" key="1">
    <citation type="journal article" date="2010" name="Nature">
        <title>The sequence and de novo assembly of the giant panda genome.</title>
        <authorList>
            <person name="Li R."/>
            <person name="Fan W."/>
            <person name="Tian G."/>
            <person name="Zhu H."/>
            <person name="He L."/>
            <person name="Cai J."/>
            <person name="Huang Q."/>
            <person name="Cai Q."/>
            <person name="Li B."/>
            <person name="Bai Y."/>
            <person name="Zhang Z."/>
            <person name="Zhang Y."/>
            <person name="Wang W."/>
            <person name="Li J."/>
            <person name="Wei F."/>
            <person name="Li H."/>
            <person name="Jian M."/>
            <person name="Li J."/>
            <person name="Zhang Z."/>
            <person name="Nielsen R."/>
            <person name="Li D."/>
            <person name="Gu W."/>
            <person name="Yang Z."/>
            <person name="Xuan Z."/>
            <person name="Ryder O.A."/>
            <person name="Leung F.C."/>
            <person name="Zhou Y."/>
            <person name="Cao J."/>
            <person name="Sun X."/>
            <person name="Fu Y."/>
            <person name="Fang X."/>
            <person name="Guo X."/>
            <person name="Wang B."/>
            <person name="Hou R."/>
            <person name="Shen F."/>
            <person name="Mu B."/>
            <person name="Ni P."/>
            <person name="Lin R."/>
            <person name="Qian W."/>
            <person name="Wang G."/>
            <person name="Yu C."/>
            <person name="Nie W."/>
            <person name="Wang J."/>
            <person name="Wu Z."/>
            <person name="Liang H."/>
            <person name="Min J."/>
            <person name="Wu Q."/>
            <person name="Cheng S."/>
            <person name="Ruan J."/>
            <person name="Wang M."/>
            <person name="Shi Z."/>
            <person name="Wen M."/>
            <person name="Liu B."/>
            <person name="Ren X."/>
            <person name="Zheng H."/>
            <person name="Dong D."/>
            <person name="Cook K."/>
            <person name="Shan G."/>
            <person name="Zhang H."/>
            <person name="Kosiol C."/>
            <person name="Xie X."/>
            <person name="Lu Z."/>
            <person name="Zheng H."/>
            <person name="Li Y."/>
            <person name="Steiner C.C."/>
            <person name="Lam T.T."/>
            <person name="Lin S."/>
            <person name="Zhang Q."/>
            <person name="Li G."/>
            <person name="Tian J."/>
            <person name="Gong T."/>
            <person name="Liu H."/>
            <person name="Zhang D."/>
            <person name="Fang L."/>
            <person name="Ye C."/>
            <person name="Zhang J."/>
            <person name="Hu W."/>
            <person name="Xu A."/>
            <person name="Ren Y."/>
            <person name="Zhang G."/>
            <person name="Bruford M.W."/>
            <person name="Li Q."/>
            <person name="Ma L."/>
            <person name="Guo Y."/>
            <person name="An N."/>
            <person name="Hu Y."/>
            <person name="Zheng Y."/>
            <person name="Shi Y."/>
            <person name="Li Z."/>
            <person name="Liu Q."/>
            <person name="Chen Y."/>
            <person name="Zhao J."/>
            <person name="Qu N."/>
            <person name="Zhao S."/>
            <person name="Tian F."/>
            <person name="Wang X."/>
            <person name="Wang H."/>
            <person name="Xu L."/>
            <person name="Liu X."/>
            <person name="Vinar T."/>
            <person name="Wang Y."/>
            <person name="Lam T.W."/>
            <person name="Yiu S.M."/>
            <person name="Liu S."/>
            <person name="Zhang H."/>
            <person name="Li D."/>
            <person name="Huang Y."/>
            <person name="Wang X."/>
            <person name="Yang G."/>
            <person name="Jiang Z."/>
            <person name="Wang J."/>
            <person name="Qin N."/>
            <person name="Li L."/>
            <person name="Li J."/>
            <person name="Bolund L."/>
            <person name="Kristiansen K."/>
            <person name="Wong G.K."/>
            <person name="Olson M."/>
            <person name="Zhang X."/>
            <person name="Li S."/>
            <person name="Yang H."/>
            <person name="Wang J."/>
            <person name="Wang J."/>
        </authorList>
    </citation>
    <scope>NUCLEOTIDE SEQUENCE [LARGE SCALE GENOMIC DNA]</scope>
</reference>
<evidence type="ECO:0000256" key="1">
    <source>
        <dbReference type="ARBA" id="ARBA00010725"/>
    </source>
</evidence>
<sequence length="153" mass="17881">MLTRDSYCDLSEYVEQLYRGKMDLLEEDVKASSTLYVGNLSFYTTEEQIHELFSKCGDVKRIIMGLDKNKHTPCGFCFVEYYTKAEAEHAMRFISGTRLDDRVIRTDWDAGFREGRQYGRGKSGGQVRDEYRKEYDEGRGGFGKFFQQELLKQ</sequence>
<reference evidence="5" key="3">
    <citation type="submission" date="2025-09" db="UniProtKB">
        <authorList>
            <consortium name="Ensembl"/>
        </authorList>
    </citation>
    <scope>IDENTIFICATION</scope>
</reference>